<keyword evidence="3" id="KW-1185">Reference proteome</keyword>
<organism evidence="2 3">
    <name type="scientific">Phytophthora palmivora</name>
    <dbReference type="NCBI Taxonomy" id="4796"/>
    <lineage>
        <taxon>Eukaryota</taxon>
        <taxon>Sar</taxon>
        <taxon>Stramenopiles</taxon>
        <taxon>Oomycota</taxon>
        <taxon>Peronosporomycetes</taxon>
        <taxon>Peronosporales</taxon>
        <taxon>Peronosporaceae</taxon>
        <taxon>Phytophthora</taxon>
    </lineage>
</organism>
<dbReference type="Proteomes" id="UP000237271">
    <property type="component" value="Unassembled WGS sequence"/>
</dbReference>
<evidence type="ECO:0000313" key="2">
    <source>
        <dbReference type="EMBL" id="POM69278.1"/>
    </source>
</evidence>
<proteinExistence type="predicted"/>
<dbReference type="InterPro" id="IPR029526">
    <property type="entry name" value="PGBD"/>
</dbReference>
<gene>
    <name evidence="2" type="ORF">PHPALM_14452</name>
</gene>
<dbReference type="EMBL" id="NCKW01007898">
    <property type="protein sequence ID" value="POM69278.1"/>
    <property type="molecule type" value="Genomic_DNA"/>
</dbReference>
<comment type="caution">
    <text evidence="2">The sequence shown here is derived from an EMBL/GenBank/DDBJ whole genome shotgun (WGS) entry which is preliminary data.</text>
</comment>
<accession>A0A2P4XUP2</accession>
<protein>
    <recommendedName>
        <fullName evidence="1">PiggyBac transposable element-derived protein domain-containing protein</fullName>
    </recommendedName>
</protein>
<dbReference type="OrthoDB" id="10057959at2759"/>
<evidence type="ECO:0000313" key="3">
    <source>
        <dbReference type="Proteomes" id="UP000237271"/>
    </source>
</evidence>
<name>A0A2P4XUP2_9STRA</name>
<feature type="domain" description="PiggyBac transposable element-derived protein" evidence="1">
    <location>
        <begin position="3"/>
        <end position="62"/>
    </location>
</feature>
<dbReference type="AlphaFoldDB" id="A0A2P4XUP2"/>
<dbReference type="Pfam" id="PF13843">
    <property type="entry name" value="DDE_Tnp_1_7"/>
    <property type="match status" value="1"/>
</dbReference>
<reference evidence="2 3" key="1">
    <citation type="journal article" date="2017" name="Genome Biol. Evol.">
        <title>Phytophthora megakarya and P. palmivora, closely related causal agents of cacao black pod rot, underwent increases in genome sizes and gene numbers by different mechanisms.</title>
        <authorList>
            <person name="Ali S.S."/>
            <person name="Shao J."/>
            <person name="Lary D.J."/>
            <person name="Kronmiller B."/>
            <person name="Shen D."/>
            <person name="Strem M.D."/>
            <person name="Amoako-Attah I."/>
            <person name="Akrofi A.Y."/>
            <person name="Begoude B.A."/>
            <person name="Ten Hoopen G.M."/>
            <person name="Coulibaly K."/>
            <person name="Kebe B.I."/>
            <person name="Melnick R.L."/>
            <person name="Guiltinan M.J."/>
            <person name="Tyler B.M."/>
            <person name="Meinhardt L.W."/>
            <person name="Bailey B.A."/>
        </authorList>
    </citation>
    <scope>NUCLEOTIDE SEQUENCE [LARGE SCALE GENOMIC DNA]</scope>
    <source>
        <strain evidence="3">sbr112.9</strain>
    </source>
</reference>
<evidence type="ECO:0000259" key="1">
    <source>
        <dbReference type="Pfam" id="PF13843"/>
    </source>
</evidence>
<sequence>MVLNNMLKKCASLAVSNGVSALDESSIRTKARSAIRTYIPSKPDKYTVRFYALVDGKTLYVHDLFGNGSGNSTVSGHLERYTAVFPELRRRNECDCIVGCYVDQAESIAPFSKWKTSCCYGFVLHKTFIC</sequence>